<dbReference type="OrthoDB" id="5318346at2759"/>
<comment type="caution">
    <text evidence="3">The sequence shown here is derived from an EMBL/GenBank/DDBJ whole genome shotgun (WGS) entry which is preliminary data.</text>
</comment>
<dbReference type="PANTHER" id="PTHR42080">
    <property type="entry name" value="SRR1 DOMAIN-CONTAINING PROTEIN"/>
    <property type="match status" value="1"/>
</dbReference>
<proteinExistence type="predicted"/>
<dbReference type="Proteomes" id="UP000237441">
    <property type="component" value="Unassembled WGS sequence"/>
</dbReference>
<evidence type="ECO:0000256" key="1">
    <source>
        <dbReference type="SAM" id="MobiDB-lite"/>
    </source>
</evidence>
<protein>
    <recommendedName>
        <fullName evidence="2">SRR1-like domain-containing protein</fullName>
    </recommendedName>
</protein>
<dbReference type="Pfam" id="PF07985">
    <property type="entry name" value="SRR1"/>
    <property type="match status" value="1"/>
</dbReference>
<sequence length="289" mass="32570">MCHQLFSTPKAALARPCLKQIMSIDEGWTRVKRKSRQNPSKKTYTAEAHHLPETFTPRTHGLLRPPESLRADHDKIRAQWLDSPAHEALIRLVDSHAQSLHIDKAVCLGIGTFDPEDGGREAKRAAYVQLCALSTLTSQLEKYSKHSIECIFQEPIFTDSDKSFLTSLGHRVVSSPAAYSLIDNATLLLAVHLYRPIYAAALQLNLPAIFIGTGWDVWDTVTMEHSSDLDNMKKMHSMYSRHAFPQDITSTAFSSTSIYFMPPQDKSVVIQHTSQESTTEEDDGHRRQQ</sequence>
<accession>A0A2S7YDZ1</accession>
<gene>
    <name evidence="3" type="ORF">BB8028_0004g13310</name>
</gene>
<evidence type="ECO:0000313" key="3">
    <source>
        <dbReference type="EMBL" id="PQK14401.1"/>
    </source>
</evidence>
<evidence type="ECO:0000313" key="4">
    <source>
        <dbReference type="Proteomes" id="UP000237441"/>
    </source>
</evidence>
<feature type="region of interest" description="Disordered" evidence="1">
    <location>
        <begin position="270"/>
        <end position="289"/>
    </location>
</feature>
<organism evidence="3 4">
    <name type="scientific">Beauveria bassiana</name>
    <name type="common">White muscardine disease fungus</name>
    <name type="synonym">Tritirachium shiotae</name>
    <dbReference type="NCBI Taxonomy" id="176275"/>
    <lineage>
        <taxon>Eukaryota</taxon>
        <taxon>Fungi</taxon>
        <taxon>Dikarya</taxon>
        <taxon>Ascomycota</taxon>
        <taxon>Pezizomycotina</taxon>
        <taxon>Sordariomycetes</taxon>
        <taxon>Hypocreomycetidae</taxon>
        <taxon>Hypocreales</taxon>
        <taxon>Cordycipitaceae</taxon>
        <taxon>Beauveria</taxon>
    </lineage>
</organism>
<feature type="domain" description="SRR1-like" evidence="2">
    <location>
        <begin position="92"/>
        <end position="260"/>
    </location>
</feature>
<name>A0A2S7YDZ1_BEABA</name>
<dbReference type="InterPro" id="IPR012942">
    <property type="entry name" value="SRR1-like"/>
</dbReference>
<dbReference type="PANTHER" id="PTHR42080:SF1">
    <property type="entry name" value="SRR1-LIKE DOMAIN-CONTAINING PROTEIN"/>
    <property type="match status" value="1"/>
</dbReference>
<reference evidence="3 4" key="1">
    <citation type="submission" date="2016-07" db="EMBL/GenBank/DDBJ databases">
        <title>Comparative genomics of the entomopathogenic fungus Beauveria bassiana.</title>
        <authorList>
            <person name="Valero Jimenez C.A."/>
            <person name="Zwaan B.J."/>
            <person name="Van Kan J.A."/>
            <person name="Takken W."/>
            <person name="Debets A.J."/>
            <person name="Schoustra S.E."/>
            <person name="Koenraadt C.J."/>
        </authorList>
    </citation>
    <scope>NUCLEOTIDE SEQUENCE [LARGE SCALE GENOMIC DNA]</scope>
    <source>
        <strain evidence="3 4">ARSEF 8028</strain>
    </source>
</reference>
<dbReference type="EMBL" id="JRHA01000004">
    <property type="protein sequence ID" value="PQK14401.1"/>
    <property type="molecule type" value="Genomic_DNA"/>
</dbReference>
<dbReference type="AlphaFoldDB" id="A0A2S7YDZ1"/>
<evidence type="ECO:0000259" key="2">
    <source>
        <dbReference type="Pfam" id="PF07985"/>
    </source>
</evidence>